<sequence>MTIVDSDNQRRQLYLEAQLRAMALLAQKIGGSANAWVILLEGYQLQGYLDDVLYWCAMAGGKNDR</sequence>
<organism evidence="1 2">
    <name type="scientific">Cyclostephanos tholiformis</name>
    <dbReference type="NCBI Taxonomy" id="382380"/>
    <lineage>
        <taxon>Eukaryota</taxon>
        <taxon>Sar</taxon>
        <taxon>Stramenopiles</taxon>
        <taxon>Ochrophyta</taxon>
        <taxon>Bacillariophyta</taxon>
        <taxon>Coscinodiscophyceae</taxon>
        <taxon>Thalassiosirophycidae</taxon>
        <taxon>Stephanodiscales</taxon>
        <taxon>Stephanodiscaceae</taxon>
        <taxon>Cyclostephanos</taxon>
    </lineage>
</organism>
<protein>
    <submittedName>
        <fullName evidence="1">Uncharacterized protein</fullName>
    </submittedName>
</protein>
<accession>A0ABD3R7A6</accession>
<dbReference type="EMBL" id="JALLPB020000613">
    <property type="protein sequence ID" value="KAL3807586.1"/>
    <property type="molecule type" value="Genomic_DNA"/>
</dbReference>
<gene>
    <name evidence="1" type="ORF">ACHAXA_000388</name>
</gene>
<dbReference type="AlphaFoldDB" id="A0ABD3R7A6"/>
<evidence type="ECO:0000313" key="2">
    <source>
        <dbReference type="Proteomes" id="UP001530377"/>
    </source>
</evidence>
<evidence type="ECO:0000313" key="1">
    <source>
        <dbReference type="EMBL" id="KAL3807586.1"/>
    </source>
</evidence>
<name>A0ABD3R7A6_9STRA</name>
<comment type="caution">
    <text evidence="1">The sequence shown here is derived from an EMBL/GenBank/DDBJ whole genome shotgun (WGS) entry which is preliminary data.</text>
</comment>
<dbReference type="Proteomes" id="UP001530377">
    <property type="component" value="Unassembled WGS sequence"/>
</dbReference>
<keyword evidence="2" id="KW-1185">Reference proteome</keyword>
<proteinExistence type="predicted"/>
<reference evidence="1 2" key="1">
    <citation type="submission" date="2024-10" db="EMBL/GenBank/DDBJ databases">
        <title>Updated reference genomes for cyclostephanoid diatoms.</title>
        <authorList>
            <person name="Roberts W.R."/>
            <person name="Alverson A.J."/>
        </authorList>
    </citation>
    <scope>NUCLEOTIDE SEQUENCE [LARGE SCALE GENOMIC DNA]</scope>
    <source>
        <strain evidence="1 2">AJA228-03</strain>
    </source>
</reference>